<evidence type="ECO:0000313" key="11">
    <source>
        <dbReference type="EMBL" id="PWK22027.1"/>
    </source>
</evidence>
<feature type="binding site" evidence="8">
    <location>
        <begin position="12"/>
        <end position="14"/>
    </location>
    <ligand>
        <name>GTP</name>
        <dbReference type="ChEBI" id="CHEBI:37565"/>
    </ligand>
</feature>
<evidence type="ECO:0000256" key="3">
    <source>
        <dbReference type="ARBA" id="ARBA00022723"/>
    </source>
</evidence>
<dbReference type="Pfam" id="PF12804">
    <property type="entry name" value="NTP_transf_3"/>
    <property type="match status" value="1"/>
</dbReference>
<sequence>MTSIAKIYGLVLSGGKSIRMGKDKGLIAYHGVPQREYLYRLLAEVCDNTFMSIRKEQTNEIGATFQTIVDEDVFKGPFNGILSAHKAYPEVAWLVLACDMPLIDVESLRNLIASRKSNAYATCYALKENPLPEPLCAIWEPYGLKMATSYMEAGRNGSCPRKFLINNDTHLVYPENENVLMNANSELEYQEALAKLA</sequence>
<dbReference type="RefSeq" id="WP_109653110.1">
    <property type="nucleotide sequence ID" value="NZ_JACWLN010000016.1"/>
</dbReference>
<keyword evidence="5 8" id="KW-0460">Magnesium</keyword>
<dbReference type="InterPro" id="IPR029044">
    <property type="entry name" value="Nucleotide-diphossugar_trans"/>
</dbReference>
<evidence type="ECO:0000313" key="13">
    <source>
        <dbReference type="Proteomes" id="UP000651837"/>
    </source>
</evidence>
<evidence type="ECO:0000256" key="2">
    <source>
        <dbReference type="ARBA" id="ARBA00022679"/>
    </source>
</evidence>
<dbReference type="SUPFAM" id="SSF53448">
    <property type="entry name" value="Nucleotide-diphospho-sugar transferases"/>
    <property type="match status" value="1"/>
</dbReference>
<comment type="caution">
    <text evidence="11">The sequence shown here is derived from an EMBL/GenBank/DDBJ whole genome shotgun (WGS) entry which is preliminary data.</text>
</comment>
<keyword evidence="1 8" id="KW-0963">Cytoplasm</keyword>
<comment type="caution">
    <text evidence="8">Lacks conserved residue(s) required for the propagation of feature annotation.</text>
</comment>
<name>A0A316DUM6_9FLAO</name>
<accession>A0A316DUM6</accession>
<keyword evidence="13" id="KW-1185">Reference proteome</keyword>
<dbReference type="Proteomes" id="UP000651837">
    <property type="component" value="Unassembled WGS sequence"/>
</dbReference>
<dbReference type="PANTHER" id="PTHR19136:SF81">
    <property type="entry name" value="MOLYBDENUM COFACTOR GUANYLYLTRANSFERASE"/>
    <property type="match status" value="1"/>
</dbReference>
<evidence type="ECO:0000256" key="4">
    <source>
        <dbReference type="ARBA" id="ARBA00022741"/>
    </source>
</evidence>
<dbReference type="InterPro" id="IPR025877">
    <property type="entry name" value="MobA-like_NTP_Trfase"/>
</dbReference>
<evidence type="ECO:0000256" key="5">
    <source>
        <dbReference type="ARBA" id="ARBA00022842"/>
    </source>
</evidence>
<organism evidence="11 12">
    <name type="scientific">Maribacter polysiphoniae</name>
    <dbReference type="NCBI Taxonomy" id="429344"/>
    <lineage>
        <taxon>Bacteria</taxon>
        <taxon>Pseudomonadati</taxon>
        <taxon>Bacteroidota</taxon>
        <taxon>Flavobacteriia</taxon>
        <taxon>Flavobacteriales</taxon>
        <taxon>Flavobacteriaceae</taxon>
        <taxon>Maribacter</taxon>
    </lineage>
</organism>
<evidence type="ECO:0000256" key="1">
    <source>
        <dbReference type="ARBA" id="ARBA00022490"/>
    </source>
</evidence>
<protein>
    <recommendedName>
        <fullName evidence="8">Probable molybdenum cofactor guanylyltransferase</fullName>
        <shortName evidence="8">MoCo guanylyltransferase</shortName>
        <ecNumber evidence="8">2.7.7.77</ecNumber>
    </recommendedName>
    <alternativeName>
        <fullName evidence="8">GTP:molybdopterin guanylyltransferase</fullName>
    </alternativeName>
    <alternativeName>
        <fullName evidence="8">Mo-MPT guanylyltransferase</fullName>
    </alternativeName>
    <alternativeName>
        <fullName evidence="8">Molybdopterin guanylyltransferase</fullName>
    </alternativeName>
    <alternativeName>
        <fullName evidence="8">Molybdopterin-guanine dinucleotide synthase</fullName>
        <shortName evidence="8">MGD synthase</shortName>
    </alternativeName>
</protein>
<dbReference type="EMBL" id="QGGQ01000009">
    <property type="protein sequence ID" value="PWK22027.1"/>
    <property type="molecule type" value="Genomic_DNA"/>
</dbReference>
<comment type="similarity">
    <text evidence="8">Belongs to the MobA family.</text>
</comment>
<dbReference type="PANTHER" id="PTHR19136">
    <property type="entry name" value="MOLYBDENUM COFACTOR GUANYLYLTRANSFERASE"/>
    <property type="match status" value="1"/>
</dbReference>
<dbReference type="AlphaFoldDB" id="A0A316DUM6"/>
<comment type="domain">
    <text evidence="8">The N-terminal domain determines nucleotide recognition and specific binding, while the C-terminal domain determines the specific binding to the target protein.</text>
</comment>
<keyword evidence="6 8" id="KW-0342">GTP-binding</keyword>
<dbReference type="GO" id="GO:0061603">
    <property type="term" value="F:molybdenum cofactor guanylyltransferase activity"/>
    <property type="evidence" value="ECO:0007669"/>
    <property type="project" value="UniProtKB-EC"/>
</dbReference>
<dbReference type="OrthoDB" id="9788394at2"/>
<feature type="binding site" evidence="8">
    <location>
        <position position="99"/>
    </location>
    <ligand>
        <name>Mg(2+)</name>
        <dbReference type="ChEBI" id="CHEBI:18420"/>
    </ligand>
</feature>
<dbReference type="InterPro" id="IPR013482">
    <property type="entry name" value="Molybde_CF_guanTrfase"/>
</dbReference>
<dbReference type="Proteomes" id="UP000245667">
    <property type="component" value="Unassembled WGS sequence"/>
</dbReference>
<keyword evidence="2 8" id="KW-0808">Transferase</keyword>
<dbReference type="EC" id="2.7.7.77" evidence="8"/>
<feature type="binding site" evidence="8">
    <location>
        <position position="24"/>
    </location>
    <ligand>
        <name>GTP</name>
        <dbReference type="ChEBI" id="CHEBI:37565"/>
    </ligand>
</feature>
<evidence type="ECO:0000256" key="8">
    <source>
        <dbReference type="HAMAP-Rule" id="MF_00316"/>
    </source>
</evidence>
<evidence type="ECO:0000313" key="12">
    <source>
        <dbReference type="Proteomes" id="UP000245667"/>
    </source>
</evidence>
<gene>
    <name evidence="8" type="primary">mobA</name>
    <name evidence="10" type="ORF">HZY62_20785</name>
    <name evidence="11" type="ORF">LX92_03379</name>
</gene>
<keyword evidence="11" id="KW-0548">Nucleotidyltransferase</keyword>
<dbReference type="GO" id="GO:0005525">
    <property type="term" value="F:GTP binding"/>
    <property type="evidence" value="ECO:0007669"/>
    <property type="project" value="UniProtKB-UniRule"/>
</dbReference>
<keyword evidence="3 8" id="KW-0479">Metal-binding</keyword>
<reference evidence="11 12" key="1">
    <citation type="submission" date="2018-05" db="EMBL/GenBank/DDBJ databases">
        <title>Genomic Encyclopedia of Archaeal and Bacterial Type Strains, Phase II (KMG-II): from individual species to whole genera.</title>
        <authorList>
            <person name="Goeker M."/>
        </authorList>
    </citation>
    <scope>NUCLEOTIDE SEQUENCE [LARGE SCALE GENOMIC DNA]</scope>
    <source>
        <strain evidence="11 12">DSM 23514</strain>
    </source>
</reference>
<dbReference type="Gene3D" id="3.90.550.10">
    <property type="entry name" value="Spore Coat Polysaccharide Biosynthesis Protein SpsA, Chain A"/>
    <property type="match status" value="1"/>
</dbReference>
<keyword evidence="7 8" id="KW-0501">Molybdenum cofactor biosynthesis</keyword>
<reference evidence="10 13" key="2">
    <citation type="submission" date="2020-07" db="EMBL/GenBank/DDBJ databases">
        <title>The draft genome sequence of Maribacter polysiphoniae KCTC 22021.</title>
        <authorList>
            <person name="Mu L."/>
        </authorList>
    </citation>
    <scope>NUCLEOTIDE SEQUENCE [LARGE SCALE GENOMIC DNA]</scope>
    <source>
        <strain evidence="10 13">KCTC 22021</strain>
    </source>
</reference>
<comment type="subcellular location">
    <subcellularLocation>
        <location evidence="8">Cytoplasm</location>
    </subcellularLocation>
</comment>
<dbReference type="GO" id="GO:0006777">
    <property type="term" value="P:Mo-molybdopterin cofactor biosynthetic process"/>
    <property type="evidence" value="ECO:0007669"/>
    <property type="project" value="UniProtKB-KW"/>
</dbReference>
<keyword evidence="4 8" id="KW-0547">Nucleotide-binding</keyword>
<comment type="function">
    <text evidence="8">Transfers a GMP moiety from GTP to Mo-molybdopterin (Mo-MPT) cofactor (Moco or molybdenum cofactor) to form Mo-molybdopterin guanine dinucleotide (Mo-MGD) cofactor.</text>
</comment>
<evidence type="ECO:0000259" key="9">
    <source>
        <dbReference type="Pfam" id="PF12804"/>
    </source>
</evidence>
<feature type="domain" description="MobA-like NTP transferase" evidence="9">
    <location>
        <begin position="9"/>
        <end position="141"/>
    </location>
</feature>
<feature type="binding site" evidence="8">
    <location>
        <position position="99"/>
    </location>
    <ligand>
        <name>GTP</name>
        <dbReference type="ChEBI" id="CHEBI:37565"/>
    </ligand>
</feature>
<dbReference type="EMBL" id="JACWLN010000016">
    <property type="protein sequence ID" value="MBD1263040.1"/>
    <property type="molecule type" value="Genomic_DNA"/>
</dbReference>
<evidence type="ECO:0000256" key="6">
    <source>
        <dbReference type="ARBA" id="ARBA00023134"/>
    </source>
</evidence>
<proteinExistence type="inferred from homology"/>
<dbReference type="HAMAP" id="MF_00316">
    <property type="entry name" value="MobA"/>
    <property type="match status" value="1"/>
</dbReference>
<evidence type="ECO:0000313" key="10">
    <source>
        <dbReference type="EMBL" id="MBD1263040.1"/>
    </source>
</evidence>
<comment type="cofactor">
    <cofactor evidence="8">
        <name>Mg(2+)</name>
        <dbReference type="ChEBI" id="CHEBI:18420"/>
    </cofactor>
</comment>
<dbReference type="GO" id="GO:0005737">
    <property type="term" value="C:cytoplasm"/>
    <property type="evidence" value="ECO:0007669"/>
    <property type="project" value="UniProtKB-SubCell"/>
</dbReference>
<evidence type="ECO:0000256" key="7">
    <source>
        <dbReference type="ARBA" id="ARBA00023150"/>
    </source>
</evidence>
<feature type="binding site" evidence="8">
    <location>
        <position position="70"/>
    </location>
    <ligand>
        <name>GTP</name>
        <dbReference type="ChEBI" id="CHEBI:37565"/>
    </ligand>
</feature>
<dbReference type="GO" id="GO:0046872">
    <property type="term" value="F:metal ion binding"/>
    <property type="evidence" value="ECO:0007669"/>
    <property type="project" value="UniProtKB-KW"/>
</dbReference>
<dbReference type="CDD" id="cd02503">
    <property type="entry name" value="MobA"/>
    <property type="match status" value="1"/>
</dbReference>
<comment type="catalytic activity">
    <reaction evidence="8">
        <text>Mo-molybdopterin + GTP + H(+) = Mo-molybdopterin guanine dinucleotide + diphosphate</text>
        <dbReference type="Rhea" id="RHEA:34243"/>
        <dbReference type="ChEBI" id="CHEBI:15378"/>
        <dbReference type="ChEBI" id="CHEBI:33019"/>
        <dbReference type="ChEBI" id="CHEBI:37565"/>
        <dbReference type="ChEBI" id="CHEBI:71302"/>
        <dbReference type="ChEBI" id="CHEBI:71310"/>
        <dbReference type="EC" id="2.7.7.77"/>
    </reaction>
</comment>